<dbReference type="Proteomes" id="UP000242246">
    <property type="component" value="Unassembled WGS sequence"/>
</dbReference>
<feature type="binding site" evidence="1">
    <location>
        <begin position="20"/>
        <end position="23"/>
    </location>
    <ligand>
        <name>NAD(+)</name>
        <dbReference type="ChEBI" id="CHEBI:57540"/>
        <label>1</label>
    </ligand>
</feature>
<dbReference type="SUPFAM" id="SSF52374">
    <property type="entry name" value="Nucleotidylyl transferase"/>
    <property type="match status" value="1"/>
</dbReference>
<evidence type="ECO:0000259" key="2">
    <source>
        <dbReference type="Pfam" id="PF13521"/>
    </source>
</evidence>
<dbReference type="GO" id="GO:0000309">
    <property type="term" value="F:nicotinamide-nucleotide adenylyltransferase activity"/>
    <property type="evidence" value="ECO:0007669"/>
    <property type="project" value="InterPro"/>
</dbReference>
<dbReference type="OrthoDB" id="9802794at2"/>
<keyword evidence="3" id="KW-0548">Nucleotidyltransferase</keyword>
<dbReference type="AlphaFoldDB" id="A0A2A5S1A6"/>
<dbReference type="PANTHER" id="PTHR37512:SF1">
    <property type="entry name" value="NADR_TTD14 AAA DOMAIN-CONTAINING PROTEIN"/>
    <property type="match status" value="1"/>
</dbReference>
<dbReference type="InterPro" id="IPR038727">
    <property type="entry name" value="NadR/Ttd14_AAA_dom"/>
</dbReference>
<evidence type="ECO:0000313" key="4">
    <source>
        <dbReference type="Proteomes" id="UP000242246"/>
    </source>
</evidence>
<keyword evidence="4" id="KW-1185">Reference proteome</keyword>
<keyword evidence="1" id="KW-0547">Nucleotide-binding</keyword>
<evidence type="ECO:0000313" key="3">
    <source>
        <dbReference type="EMBL" id="PCS07218.1"/>
    </source>
</evidence>
<name>A0A2A5S1A6_9LACT</name>
<proteinExistence type="predicted"/>
<comment type="caution">
    <text evidence="3">The sequence shown here is derived from an EMBL/GenBank/DDBJ whole genome shotgun (WGS) entry which is preliminary data.</text>
</comment>
<dbReference type="PANTHER" id="PTHR37512">
    <property type="entry name" value="TRIFUNCTIONAL NAD BIOSYNTHESIS/REGULATOR PROTEIN NADR"/>
    <property type="match status" value="1"/>
</dbReference>
<keyword evidence="3" id="KW-0808">Transferase</keyword>
<dbReference type="GO" id="GO:0050262">
    <property type="term" value="F:ribosylnicotinamide kinase activity"/>
    <property type="evidence" value="ECO:0007669"/>
    <property type="project" value="InterPro"/>
</dbReference>
<dbReference type="PIRSF" id="PIRSF004776">
    <property type="entry name" value="NadR_NMNAT/RNK"/>
    <property type="match status" value="1"/>
</dbReference>
<dbReference type="SUPFAM" id="SSF52540">
    <property type="entry name" value="P-loop containing nucleoside triphosphate hydrolases"/>
    <property type="match status" value="1"/>
</dbReference>
<reference evidence="3 4" key="1">
    <citation type="submission" date="2014-12" db="EMBL/GenBank/DDBJ databases">
        <title>Draft genome sequences of 10 type strains of Lactococcus.</title>
        <authorList>
            <person name="Sun Z."/>
            <person name="Zhong Z."/>
            <person name="Liu W."/>
            <person name="Zhang W."/>
            <person name="Zhang H."/>
        </authorList>
    </citation>
    <scope>NUCLEOTIDE SEQUENCE [LARGE SCALE GENOMIC DNA]</scope>
    <source>
        <strain evidence="3 4">DSM 20686</strain>
    </source>
</reference>
<dbReference type="InterPro" id="IPR027417">
    <property type="entry name" value="P-loop_NTPase"/>
</dbReference>
<dbReference type="GO" id="GO:0000166">
    <property type="term" value="F:nucleotide binding"/>
    <property type="evidence" value="ECO:0007669"/>
    <property type="project" value="UniProtKB-KW"/>
</dbReference>
<sequence length="376" mass="43426">MEINNISKRKLTGQHIGITFGTFAPLHVGHQQLIYKSLMNHDAALVIVSGSDGDRGDKIGLSLEKRFRYLREAYNDEANLRVAMLNENDIPTYPQGWDEWTLHLLRSIALNIEGVFEATNFTIYVSEPEYQVELEKRLPQNVQVALQNRKSIAISATEIRENPVRHWEKINRVFRRHFTKKVIIAGSASTGKSTLVRRLARSINAPFSEEYARLYEETANITDEELTASDYANFIIGQSRANYNEICSPSNNGVTFFDTDAIVTKAYADLYLSKTENEQLNDLFDITIAKETFDLILVIPPVTAYVDDGFRNMEWENSRHDYHQKLMWYFKQYGFEDKIVLLDQEGQTPQEGFYLRYQQAVQALETHLNIKIEHLQ</sequence>
<dbReference type="InterPro" id="IPR006417">
    <property type="entry name" value="NadR_NMN_Atrans"/>
</dbReference>
<feature type="binding site" evidence="1">
    <location>
        <position position="27"/>
    </location>
    <ligand>
        <name>NAD(+)</name>
        <dbReference type="ChEBI" id="CHEBI:57540"/>
        <label>1</label>
    </ligand>
</feature>
<dbReference type="InterPro" id="IPR014729">
    <property type="entry name" value="Rossmann-like_a/b/a_fold"/>
</dbReference>
<evidence type="ECO:0000256" key="1">
    <source>
        <dbReference type="PIRSR" id="PIRSR004776-1"/>
    </source>
</evidence>
<dbReference type="STRING" id="1348632.GCA_001591745_00589"/>
<dbReference type="RefSeq" id="WP_096835810.1">
    <property type="nucleotide sequence ID" value="NZ_JXJX01000005.1"/>
</dbReference>
<dbReference type="Pfam" id="PF13521">
    <property type="entry name" value="AAA_28"/>
    <property type="match status" value="1"/>
</dbReference>
<accession>A0A2A5S1A6</accession>
<dbReference type="Gene3D" id="3.40.50.620">
    <property type="entry name" value="HUPs"/>
    <property type="match status" value="1"/>
</dbReference>
<feature type="binding site" evidence="1">
    <location>
        <position position="55"/>
    </location>
    <ligand>
        <name>NAD(+)</name>
        <dbReference type="ChEBI" id="CHEBI:57540"/>
        <label>1</label>
    </ligand>
</feature>
<gene>
    <name evidence="3" type="ORF">RU87_GL001271</name>
</gene>
<dbReference type="Gene3D" id="3.40.50.300">
    <property type="entry name" value="P-loop containing nucleotide triphosphate hydrolases"/>
    <property type="match status" value="1"/>
</dbReference>
<dbReference type="GO" id="GO:0009435">
    <property type="term" value="P:NAD+ biosynthetic process"/>
    <property type="evidence" value="ECO:0007669"/>
    <property type="project" value="InterPro"/>
</dbReference>
<dbReference type="InterPro" id="IPR016429">
    <property type="entry name" value="NAD_NadR"/>
</dbReference>
<protein>
    <submittedName>
        <fullName evidence="3">Adenylyltransferase</fullName>
    </submittedName>
</protein>
<organism evidence="3 4">
    <name type="scientific">Pseudolactococcus plantarum</name>
    <dbReference type="NCBI Taxonomy" id="1365"/>
    <lineage>
        <taxon>Bacteria</taxon>
        <taxon>Bacillati</taxon>
        <taxon>Bacillota</taxon>
        <taxon>Bacilli</taxon>
        <taxon>Lactobacillales</taxon>
        <taxon>Streptococcaceae</taxon>
        <taxon>Pseudolactococcus</taxon>
    </lineage>
</organism>
<dbReference type="NCBIfam" id="TIGR01526">
    <property type="entry name" value="nadR_NMN_Atrans"/>
    <property type="match status" value="1"/>
</dbReference>
<dbReference type="EMBL" id="JXJX01000005">
    <property type="protein sequence ID" value="PCS07218.1"/>
    <property type="molecule type" value="Genomic_DNA"/>
</dbReference>
<dbReference type="InterPro" id="IPR052735">
    <property type="entry name" value="NAD_biosynth-regulator"/>
</dbReference>
<feature type="binding site" evidence="1">
    <location>
        <begin position="87"/>
        <end position="100"/>
    </location>
    <ligand>
        <name>NAD(+)</name>
        <dbReference type="ChEBI" id="CHEBI:57540"/>
        <label>1</label>
    </ligand>
</feature>
<feature type="domain" description="NadR/Ttd14 AAA" evidence="2">
    <location>
        <begin position="181"/>
        <end position="336"/>
    </location>
</feature>